<dbReference type="EMBL" id="SAYG01000006">
    <property type="protein sequence ID" value="TXJ45843.1"/>
    <property type="molecule type" value="Genomic_DNA"/>
</dbReference>
<name>A0A5C8F7V6_9SPIR</name>
<evidence type="ECO:0000256" key="2">
    <source>
        <dbReference type="PROSITE-ProRule" id="PRU00236"/>
    </source>
</evidence>
<dbReference type="InterPro" id="IPR026590">
    <property type="entry name" value="Ssirtuin_cat_dom"/>
</dbReference>
<comment type="caution">
    <text evidence="4">The sequence shown here is derived from an EMBL/GenBank/DDBJ whole genome shotgun (WGS) entry which is preliminary data.</text>
</comment>
<evidence type="ECO:0000259" key="3">
    <source>
        <dbReference type="PROSITE" id="PS50305"/>
    </source>
</evidence>
<dbReference type="Proteomes" id="UP000324574">
    <property type="component" value="Unassembled WGS sequence"/>
</dbReference>
<evidence type="ECO:0000313" key="5">
    <source>
        <dbReference type="Proteomes" id="UP000324574"/>
    </source>
</evidence>
<feature type="domain" description="Deacetylase sirtuin-type" evidence="3">
    <location>
        <begin position="7"/>
        <end position="263"/>
    </location>
</feature>
<organism evidence="4 5">
    <name type="scientific">Brachyspira aalborgi</name>
    <dbReference type="NCBI Taxonomy" id="29522"/>
    <lineage>
        <taxon>Bacteria</taxon>
        <taxon>Pseudomonadati</taxon>
        <taxon>Spirochaetota</taxon>
        <taxon>Spirochaetia</taxon>
        <taxon>Brachyspirales</taxon>
        <taxon>Brachyspiraceae</taxon>
        <taxon>Brachyspira</taxon>
    </lineage>
</organism>
<dbReference type="AlphaFoldDB" id="A0A5C8F7V6"/>
<sequence length="901" mass="107703">MNQKEYKIQLQSYIKNIKKALNENYLSIFAGAGISKDSKLPLYKDLMNRIKNHLNTKEKDYRILAEIFYNQYGENYYYQILNEMIPSDCIPNDKHKAIVNLNLKNLITTNWDNLFEKAISETGKYYDIISNDEDIASSRGFSKLIKMHGSLEYNNIVFKDSDYLMYSENFPLIENYIKGIFSTDIVVIMGYSLSDENVKQIISWVNSKAVNIKPIYLLKIDSQFDYQEFDFYKKRNVYVLYWSNDLSSFIIKIKDEVDIDKLTLRDINERFERLKQITDKYEYIIPDSFVDIVKKLFGLYGGYNDIIYMPHTGITICNDKLLRIYKKMYYNPKANKILNDYIYNFSNKTQAKIIIRLDGNILLNDSIGKYNFIKMNVENYFISLNYQVLEDKIKNITKSNQQDDTIELKKAFLLYQNRQFIESYHTLKRVSNSAFKNKNYIIWFISEFNRKNFVFDNPFDEDFKERSKEIESYFKETRKIDLQDLLFQLPKTDKEILKPIANIESFLDKSLIKVMKLNCEIQKDYEIHKEGGFSINNNINQILEIFTQVQLLINNYYLTLEYSQFINDFYIKLLEAIIMFFGEIAIKEKQIKHDKILKIEFDETIYYCIIRFYNYKELQKILDNSFEENTIFIFKDYKFILEIFNNISDKFDNPQTYYARHFNIFLTFNAYVEIEQDIFDKIIYGFNNKMKEGIISLTEYESLNYFIVNQFKRNKKLDFNKIKDIIISYIDLFIYGKINFYHVFSLTHSMAFGNMFAILNDKNINCSLKDSKISIFLEEIRNVDINIQGTIAANFLVNIYNLLNKDRDTKKRIKDFLYSLLTEYKNKNQKRIDDYDYFLLSYMMIENKIGKLKKQDINIDMDKYIKENYNIKDLDLSDSSNKADIIKTLGIIQHIKNTWKS</sequence>
<dbReference type="PROSITE" id="PS50305">
    <property type="entry name" value="SIRTUIN"/>
    <property type="match status" value="1"/>
</dbReference>
<keyword evidence="1" id="KW-0520">NAD</keyword>
<accession>A0A5C8F7V6</accession>
<reference evidence="4 5" key="1">
    <citation type="journal article" date="1992" name="Lakartidningen">
        <title>[Penicillin V and not amoxicillin is the first choice preparation in acute otitis].</title>
        <authorList>
            <person name="Kamme C."/>
            <person name="Lundgren K."/>
            <person name="Prellner K."/>
        </authorList>
    </citation>
    <scope>NUCLEOTIDE SEQUENCE [LARGE SCALE GENOMIC DNA]</scope>
    <source>
        <strain evidence="4 5">PC3714II</strain>
    </source>
</reference>
<comment type="caution">
    <text evidence="2">Lacks conserved residue(s) required for the propagation of feature annotation.</text>
</comment>
<gene>
    <name evidence="4" type="ORF">EPJ70_05550</name>
</gene>
<proteinExistence type="predicted"/>
<dbReference type="Pfam" id="PF13289">
    <property type="entry name" value="SIR2_2"/>
    <property type="match status" value="1"/>
</dbReference>
<evidence type="ECO:0000256" key="1">
    <source>
        <dbReference type="ARBA" id="ARBA00023027"/>
    </source>
</evidence>
<dbReference type="SUPFAM" id="SSF52467">
    <property type="entry name" value="DHS-like NAD/FAD-binding domain"/>
    <property type="match status" value="1"/>
</dbReference>
<dbReference type="Gene3D" id="3.40.50.1220">
    <property type="entry name" value="TPP-binding domain"/>
    <property type="match status" value="1"/>
</dbReference>
<dbReference type="InterPro" id="IPR029035">
    <property type="entry name" value="DHS-like_NAD/FAD-binding_dom"/>
</dbReference>
<protein>
    <recommendedName>
        <fullName evidence="3">Deacetylase sirtuin-type domain-containing protein</fullName>
    </recommendedName>
</protein>
<evidence type="ECO:0000313" key="4">
    <source>
        <dbReference type="EMBL" id="TXJ45843.1"/>
    </source>
</evidence>